<sequence length="42" mass="4300">MLFAEFVVHGGSGWAGIGVGARDPGEAGGLVARAGRECWQQV</sequence>
<dbReference type="AlphaFoldDB" id="A0A0C4YCB0"/>
<dbReference type="KEGG" id="cbw:RR42_s1624"/>
<protein>
    <submittedName>
        <fullName evidence="1">Uncharacterized protein</fullName>
    </submittedName>
</protein>
<gene>
    <name evidence="1" type="ORF">RR42_s1624</name>
</gene>
<organism evidence="1 2">
    <name type="scientific">Cupriavidus basilensis</name>
    <dbReference type="NCBI Taxonomy" id="68895"/>
    <lineage>
        <taxon>Bacteria</taxon>
        <taxon>Pseudomonadati</taxon>
        <taxon>Pseudomonadota</taxon>
        <taxon>Betaproteobacteria</taxon>
        <taxon>Burkholderiales</taxon>
        <taxon>Burkholderiaceae</taxon>
        <taxon>Cupriavidus</taxon>
    </lineage>
</organism>
<proteinExistence type="predicted"/>
<name>A0A0C4YCB0_9BURK</name>
<keyword evidence="2" id="KW-1185">Reference proteome</keyword>
<evidence type="ECO:0000313" key="2">
    <source>
        <dbReference type="Proteomes" id="UP000031843"/>
    </source>
</evidence>
<reference evidence="1 2" key="1">
    <citation type="journal article" date="2015" name="Genome Announc.">
        <title>Complete Genome Sequence of Cupriavidus basilensis 4G11, Isolated from the Oak Ridge Field Research Center Site.</title>
        <authorList>
            <person name="Ray J."/>
            <person name="Waters R.J."/>
            <person name="Skerker J.M."/>
            <person name="Kuehl J.V."/>
            <person name="Price M.N."/>
            <person name="Huang J."/>
            <person name="Chakraborty R."/>
            <person name="Arkin A.P."/>
            <person name="Deutschbauer A."/>
        </authorList>
    </citation>
    <scope>NUCLEOTIDE SEQUENCE [LARGE SCALE GENOMIC DNA]</scope>
    <source>
        <strain evidence="1">4G11</strain>
    </source>
</reference>
<evidence type="ECO:0000313" key="1">
    <source>
        <dbReference type="EMBL" id="AJG23212.1"/>
    </source>
</evidence>
<accession>A0A0C4YCB0</accession>
<dbReference type="Proteomes" id="UP000031843">
    <property type="component" value="Chromosome secondary"/>
</dbReference>
<dbReference type="EMBL" id="CP010537">
    <property type="protein sequence ID" value="AJG23212.1"/>
    <property type="molecule type" value="Genomic_DNA"/>
</dbReference>